<sequence length="471" mass="50745">MKVLIDGEDFDSGDHYEVKNPYDGELVDTVPICFRQDVDRAIDAANRAKKELQDMSAKEVSNNLYSAYEELESRSEELAKLIVLEAGKPIKQAIGELNRSCETLKFAAEEAKRIYGESVPIDATGSVDERFLAFTKKVPLGVVGAITPFNYPVNLALHKIAPAIAAKNAVVVKPSTEAPLAALKLVEIIDNHFPNGVINSVTGYGSEVGDALVVSEGIDKISFTGSIATGLFISSRAGMKKLTLELGGNDPLVVLEDADIEKAVSAAVSGAFLFSGQVCIGVKRIILDNKIADEFIDLFVKEASKLKMGNPMDESTDIGPLINENASINVETAVNNAIKDGAELILGGNRKDCFYEPTILDGVNMSMDLVANETFGPVAPIIRVDRIDEAIKVANDTRYGLQAGVFTENVHSALRCANEIDAGSVLINKESTFRTDAMPFGGFKSSGMGKEGIKYAVEDMCKFKLIAFNCR</sequence>
<keyword evidence="15" id="KW-1185">Reference proteome</keyword>
<evidence type="ECO:0000256" key="7">
    <source>
        <dbReference type="ARBA" id="ARBA00023002"/>
    </source>
</evidence>
<dbReference type="InterPro" id="IPR016163">
    <property type="entry name" value="Ald_DH_C"/>
</dbReference>
<comment type="pathway">
    <text evidence="1">Cofactor biosynthesis; coenzyme F420 biosynthesis.</text>
</comment>
<evidence type="ECO:0000256" key="12">
    <source>
        <dbReference type="RuleBase" id="RU003345"/>
    </source>
</evidence>
<evidence type="ECO:0000256" key="8">
    <source>
        <dbReference type="ARBA" id="ARBA00023027"/>
    </source>
</evidence>
<dbReference type="InterPro" id="IPR016162">
    <property type="entry name" value="Ald_DH_N"/>
</dbReference>
<dbReference type="Pfam" id="PF00171">
    <property type="entry name" value="Aldedh"/>
    <property type="match status" value="1"/>
</dbReference>
<dbReference type="AlphaFoldDB" id="D3E1W2"/>
<dbReference type="InterPro" id="IPR053404">
    <property type="entry name" value="Lactaldehyde_DH"/>
</dbReference>
<accession>D3E1W2</accession>
<feature type="active site" evidence="11">
    <location>
        <position position="245"/>
    </location>
</feature>
<dbReference type="STRING" id="634498.mru_0672"/>
<evidence type="ECO:0000256" key="10">
    <source>
        <dbReference type="ARBA" id="ARBA00049147"/>
    </source>
</evidence>
<feature type="domain" description="Aldehyde dehydrogenase" evidence="13">
    <location>
        <begin position="14"/>
        <end position="465"/>
    </location>
</feature>
<dbReference type="PANTHER" id="PTHR42991">
    <property type="entry name" value="ALDEHYDE DEHYDROGENASE"/>
    <property type="match status" value="1"/>
</dbReference>
<dbReference type="PATRIC" id="fig|634498.28.peg.674"/>
<keyword evidence="6" id="KW-0058">Aromatic hydrocarbons catabolism</keyword>
<proteinExistence type="inferred from homology"/>
<dbReference type="InterPro" id="IPR016161">
    <property type="entry name" value="Ald_DH/histidinol_DH"/>
</dbReference>
<dbReference type="EC" id="1.2.1.22" evidence="4"/>
<evidence type="ECO:0000256" key="2">
    <source>
        <dbReference type="ARBA" id="ARBA00009986"/>
    </source>
</evidence>
<evidence type="ECO:0000256" key="4">
    <source>
        <dbReference type="ARBA" id="ARBA00013052"/>
    </source>
</evidence>
<evidence type="ECO:0000313" key="14">
    <source>
        <dbReference type="EMBL" id="ADC46523.1"/>
    </source>
</evidence>
<evidence type="ECO:0000256" key="1">
    <source>
        <dbReference type="ARBA" id="ARBA00005036"/>
    </source>
</evidence>
<dbReference type="InterPro" id="IPR029510">
    <property type="entry name" value="Ald_DH_CS_GLU"/>
</dbReference>
<reference evidence="14 15" key="1">
    <citation type="journal article" date="2010" name="PLoS ONE">
        <title>The genome sequence of the rumen methanogen Methanobrevibacter ruminantium reveals new possibilities for controlling ruminant methane emissions.</title>
        <authorList>
            <person name="Leahy S.C."/>
            <person name="Kelly W.J."/>
            <person name="Altermann E."/>
            <person name="Ronimus R.S."/>
            <person name="Yeoman C.J."/>
            <person name="Pacheco D.M."/>
            <person name="Li D."/>
            <person name="Kong Z."/>
            <person name="McTavish S."/>
            <person name="Sang C."/>
            <person name="Lambie S.C."/>
            <person name="Janssen P.H."/>
            <person name="Dey D."/>
            <person name="Attwood G.T."/>
        </authorList>
    </citation>
    <scope>NUCLEOTIDE SEQUENCE [LARGE SCALE GENOMIC DNA]</scope>
    <source>
        <strain evidence="15">ATCC 35063 / DSM 1093 / JCM 13430 / OCM 146 / M1</strain>
    </source>
</reference>
<evidence type="ECO:0000256" key="3">
    <source>
        <dbReference type="ARBA" id="ARBA00011881"/>
    </source>
</evidence>
<keyword evidence="7 12" id="KW-0560">Oxidoreductase</keyword>
<gene>
    <name evidence="14" type="primary">cofA</name>
    <name evidence="14" type="ordered locus">mru_0672</name>
</gene>
<evidence type="ECO:0000256" key="11">
    <source>
        <dbReference type="PROSITE-ProRule" id="PRU10007"/>
    </source>
</evidence>
<comment type="pathway">
    <text evidence="9">Aromatic compound metabolism; naphthalene degradation.</text>
</comment>
<dbReference type="UniPathway" id="UPA00071"/>
<dbReference type="InterPro" id="IPR016160">
    <property type="entry name" value="Ald_DH_CS_CYS"/>
</dbReference>
<comment type="similarity">
    <text evidence="2 12">Belongs to the aldehyde dehydrogenase family.</text>
</comment>
<dbReference type="HOGENOM" id="CLU_005391_1_0_2"/>
<dbReference type="OrthoDB" id="6342at2157"/>
<comment type="catalytic activity">
    <reaction evidence="10">
        <text>(S)-lactaldehyde + NAD(+) + H2O = (S)-lactate + NADH + 2 H(+)</text>
        <dbReference type="Rhea" id="RHEA:14277"/>
        <dbReference type="ChEBI" id="CHEBI:15377"/>
        <dbReference type="ChEBI" id="CHEBI:15378"/>
        <dbReference type="ChEBI" id="CHEBI:16651"/>
        <dbReference type="ChEBI" id="CHEBI:18041"/>
        <dbReference type="ChEBI" id="CHEBI:57540"/>
        <dbReference type="ChEBI" id="CHEBI:57945"/>
        <dbReference type="EC" id="1.2.1.22"/>
    </reaction>
</comment>
<evidence type="ECO:0000313" key="15">
    <source>
        <dbReference type="Proteomes" id="UP000008680"/>
    </source>
</evidence>
<evidence type="ECO:0000256" key="9">
    <source>
        <dbReference type="ARBA" id="ARBA00035632"/>
    </source>
</evidence>
<comment type="subunit">
    <text evidence="3">Homotetramer.</text>
</comment>
<evidence type="ECO:0000256" key="5">
    <source>
        <dbReference type="ARBA" id="ARBA00019663"/>
    </source>
</evidence>
<dbReference type="PROSITE" id="PS00687">
    <property type="entry name" value="ALDEHYDE_DEHYDR_GLU"/>
    <property type="match status" value="1"/>
</dbReference>
<dbReference type="InterPro" id="IPR015590">
    <property type="entry name" value="Aldehyde_DH_dom"/>
</dbReference>
<dbReference type="SUPFAM" id="SSF53720">
    <property type="entry name" value="ALDH-like"/>
    <property type="match status" value="1"/>
</dbReference>
<dbReference type="PANTHER" id="PTHR42991:SF1">
    <property type="entry name" value="ALDEHYDE DEHYDROGENASE"/>
    <property type="match status" value="1"/>
</dbReference>
<dbReference type="EMBL" id="CP001719">
    <property type="protein sequence ID" value="ADC46523.1"/>
    <property type="molecule type" value="Genomic_DNA"/>
</dbReference>
<name>D3E1W2_METRM</name>
<evidence type="ECO:0000259" key="13">
    <source>
        <dbReference type="Pfam" id="PF00171"/>
    </source>
</evidence>
<dbReference type="GeneID" id="8770319"/>
<dbReference type="RefSeq" id="WP_012955474.1">
    <property type="nucleotide sequence ID" value="NC_013790.1"/>
</dbReference>
<dbReference type="eggNOG" id="arCOG01252">
    <property type="taxonomic scope" value="Archaea"/>
</dbReference>
<evidence type="ECO:0000256" key="6">
    <source>
        <dbReference type="ARBA" id="ARBA00022797"/>
    </source>
</evidence>
<dbReference type="GO" id="GO:0008911">
    <property type="term" value="F:lactaldehyde dehydrogenase (NAD+) activity"/>
    <property type="evidence" value="ECO:0007669"/>
    <property type="project" value="UniProtKB-EC"/>
</dbReference>
<keyword evidence="8" id="KW-0520">NAD</keyword>
<organism evidence="14 15">
    <name type="scientific">Methanobrevibacter ruminantium (strain ATCC 35063 / DSM 1093 / JCM 13430 / OCM 146 / M1)</name>
    <name type="common">Methanobacterium ruminantium</name>
    <dbReference type="NCBI Taxonomy" id="634498"/>
    <lineage>
        <taxon>Archaea</taxon>
        <taxon>Methanobacteriati</taxon>
        <taxon>Methanobacteriota</taxon>
        <taxon>Methanomada group</taxon>
        <taxon>Methanobacteria</taxon>
        <taxon>Methanobacteriales</taxon>
        <taxon>Methanobacteriaceae</taxon>
        <taxon>Methanobrevibacter</taxon>
    </lineage>
</organism>
<dbReference type="FunFam" id="3.40.309.10:FF:000010">
    <property type="entry name" value="Gamma-aminobutyraldehyde dehydrogenase"/>
    <property type="match status" value="1"/>
</dbReference>
<dbReference type="InterPro" id="IPR051020">
    <property type="entry name" value="ALDH-related_metabolic_enz"/>
</dbReference>
<dbReference type="Proteomes" id="UP000008680">
    <property type="component" value="Chromosome"/>
</dbReference>
<protein>
    <recommendedName>
        <fullName evidence="5">Lactaldehyde dehydrogenase</fullName>
        <ecNumber evidence="4">1.2.1.22</ecNumber>
    </recommendedName>
</protein>
<dbReference type="PROSITE" id="PS00070">
    <property type="entry name" value="ALDEHYDE_DEHYDR_CYS"/>
    <property type="match status" value="1"/>
</dbReference>
<dbReference type="Gene3D" id="3.40.309.10">
    <property type="entry name" value="Aldehyde Dehydrogenase, Chain A, domain 2"/>
    <property type="match status" value="1"/>
</dbReference>
<dbReference type="Gene3D" id="3.40.605.10">
    <property type="entry name" value="Aldehyde Dehydrogenase, Chain A, domain 1"/>
    <property type="match status" value="1"/>
</dbReference>
<dbReference type="NCBIfam" id="NF040648">
    <property type="entry name" value="lactal_redase_Meth"/>
    <property type="match status" value="1"/>
</dbReference>
<dbReference type="FunFam" id="3.40.605.10:FF:000007">
    <property type="entry name" value="NAD/NADP-dependent betaine aldehyde dehydrogenase"/>
    <property type="match status" value="1"/>
</dbReference>
<dbReference type="KEGG" id="mru:mru_0672"/>